<gene>
    <name evidence="1" type="ORF">C469_15953</name>
</gene>
<evidence type="ECO:0000313" key="2">
    <source>
        <dbReference type="Proteomes" id="UP000011650"/>
    </source>
</evidence>
<evidence type="ECO:0000313" key="1">
    <source>
        <dbReference type="EMBL" id="EMA57241.1"/>
    </source>
</evidence>
<keyword evidence="2" id="KW-1185">Reference proteome</keyword>
<dbReference type="PATRIC" id="fig|1227482.3.peg.3226"/>
<dbReference type="OrthoDB" id="342067at2157"/>
<proteinExistence type="predicted"/>
<dbReference type="STRING" id="1227482.C469_15953"/>
<protein>
    <submittedName>
        <fullName evidence="1">Uncharacterized protein</fullName>
    </submittedName>
</protein>
<comment type="caution">
    <text evidence="1">The sequence shown here is derived from an EMBL/GenBank/DDBJ whole genome shotgun (WGS) entry which is preliminary data.</text>
</comment>
<dbReference type="EMBL" id="AOJG01000041">
    <property type="protein sequence ID" value="EMA57241.1"/>
    <property type="molecule type" value="Genomic_DNA"/>
</dbReference>
<accession>M0NHA2</accession>
<name>M0NHA2_9EURY</name>
<sequence length="87" mass="9458">MPGFDDRVANLTLETYQTRGEDFDNDIETKWSVDAPGLELPCSGETPAEALRVLAASLEEDDGAAEIEELLAAESEEPAEFDPWGEA</sequence>
<dbReference type="RefSeq" id="WP_008008370.1">
    <property type="nucleotide sequence ID" value="NZ_AOJG01000041.1"/>
</dbReference>
<dbReference type="Proteomes" id="UP000011650">
    <property type="component" value="Unassembled WGS sequence"/>
</dbReference>
<dbReference type="AlphaFoldDB" id="M0NHA2"/>
<reference evidence="1 2" key="1">
    <citation type="journal article" date="2014" name="PLoS Genet.">
        <title>Phylogenetically driven sequencing of extremely halophilic archaea reveals strategies for static and dynamic osmo-response.</title>
        <authorList>
            <person name="Becker E.A."/>
            <person name="Seitzer P.M."/>
            <person name="Tritt A."/>
            <person name="Larsen D."/>
            <person name="Krusor M."/>
            <person name="Yao A.I."/>
            <person name="Wu D."/>
            <person name="Madern D."/>
            <person name="Eisen J.A."/>
            <person name="Darling A.E."/>
            <person name="Facciotti M.T."/>
        </authorList>
    </citation>
    <scope>NUCLEOTIDE SEQUENCE [LARGE SCALE GENOMIC DNA]</scope>
    <source>
        <strain evidence="1 2">DSM 21995</strain>
    </source>
</reference>
<organism evidence="1 2">
    <name type="scientific">Halorubrum lipolyticum DSM 21995</name>
    <dbReference type="NCBI Taxonomy" id="1227482"/>
    <lineage>
        <taxon>Archaea</taxon>
        <taxon>Methanobacteriati</taxon>
        <taxon>Methanobacteriota</taxon>
        <taxon>Stenosarchaea group</taxon>
        <taxon>Halobacteria</taxon>
        <taxon>Halobacteriales</taxon>
        <taxon>Haloferacaceae</taxon>
        <taxon>Halorubrum</taxon>
    </lineage>
</organism>